<dbReference type="RefSeq" id="WP_345710586.1">
    <property type="nucleotide sequence ID" value="NZ_BAABIL010000037.1"/>
</dbReference>
<dbReference type="InterPro" id="IPR011635">
    <property type="entry name" value="CARDB"/>
</dbReference>
<proteinExistence type="predicted"/>
<organism evidence="3 4">
    <name type="scientific">Kineococcus glutinatus</name>
    <dbReference type="NCBI Taxonomy" id="1070872"/>
    <lineage>
        <taxon>Bacteria</taxon>
        <taxon>Bacillati</taxon>
        <taxon>Actinomycetota</taxon>
        <taxon>Actinomycetes</taxon>
        <taxon>Kineosporiales</taxon>
        <taxon>Kineosporiaceae</taxon>
        <taxon>Kineococcus</taxon>
    </lineage>
</organism>
<dbReference type="Pfam" id="PF07705">
    <property type="entry name" value="CARDB"/>
    <property type="match status" value="1"/>
</dbReference>
<feature type="chain" id="PRO_5046852020" description="CARDB domain-containing protein" evidence="1">
    <location>
        <begin position="32"/>
        <end position="328"/>
    </location>
</feature>
<feature type="domain" description="CARDB" evidence="2">
    <location>
        <begin position="35"/>
        <end position="147"/>
    </location>
</feature>
<comment type="caution">
    <text evidence="3">The sequence shown here is derived from an EMBL/GenBank/DDBJ whole genome shotgun (WGS) entry which is preliminary data.</text>
</comment>
<evidence type="ECO:0000313" key="4">
    <source>
        <dbReference type="Proteomes" id="UP001501195"/>
    </source>
</evidence>
<dbReference type="Proteomes" id="UP001501195">
    <property type="component" value="Unassembled WGS sequence"/>
</dbReference>
<feature type="signal peptide" evidence="1">
    <location>
        <begin position="1"/>
        <end position="31"/>
    </location>
</feature>
<dbReference type="PROSITE" id="PS00430">
    <property type="entry name" value="TONB_DEPENDENT_REC_1"/>
    <property type="match status" value="1"/>
</dbReference>
<keyword evidence="1" id="KW-0732">Signal</keyword>
<evidence type="ECO:0000256" key="1">
    <source>
        <dbReference type="SAM" id="SignalP"/>
    </source>
</evidence>
<keyword evidence="4" id="KW-1185">Reference proteome</keyword>
<gene>
    <name evidence="3" type="ORF">GCM10023225_03440</name>
</gene>
<dbReference type="InterPro" id="IPR013783">
    <property type="entry name" value="Ig-like_fold"/>
</dbReference>
<evidence type="ECO:0000313" key="3">
    <source>
        <dbReference type="EMBL" id="GAA4963463.1"/>
    </source>
</evidence>
<evidence type="ECO:0000259" key="2">
    <source>
        <dbReference type="Pfam" id="PF07705"/>
    </source>
</evidence>
<dbReference type="Gene3D" id="2.60.40.10">
    <property type="entry name" value="Immunoglobulins"/>
    <property type="match status" value="1"/>
</dbReference>
<dbReference type="EMBL" id="BAABIL010000037">
    <property type="protein sequence ID" value="GAA4963463.1"/>
    <property type="molecule type" value="Genomic_DNA"/>
</dbReference>
<reference evidence="4" key="1">
    <citation type="journal article" date="2019" name="Int. J. Syst. Evol. Microbiol.">
        <title>The Global Catalogue of Microorganisms (GCM) 10K type strain sequencing project: providing services to taxonomists for standard genome sequencing and annotation.</title>
        <authorList>
            <consortium name="The Broad Institute Genomics Platform"/>
            <consortium name="The Broad Institute Genome Sequencing Center for Infectious Disease"/>
            <person name="Wu L."/>
            <person name="Ma J."/>
        </authorList>
    </citation>
    <scope>NUCLEOTIDE SEQUENCE [LARGE SCALE GENOMIC DNA]</scope>
    <source>
        <strain evidence="4">JCM 18126</strain>
    </source>
</reference>
<protein>
    <recommendedName>
        <fullName evidence="2">CARDB domain-containing protein</fullName>
    </recommendedName>
</protein>
<sequence>MKRTTRVLSAAAALPAAAVLTCGTGTGSATAAPPAPDLVVTAVGWAPTDPVPGSPVQFRAEIRNAGTAATPDGVIHGVQFKVAGVTTSWSDTWTFSLAPGDSVLVTANSGPTGSATWRAVQGTRTVTAEVDDARRIAESDERDNTRSRTLTVRPASGSGAVASVARTARAADGSTGLVVDHWLAAHNHATFVQAAVTGELFGACYRSTDQRQVPGTEVRFRTATVGSTAPEVSGPTEDHVLLDPVAASTTSTRARVGVSTVPLLRRYYGDPAQLGCPRGSAGAFSRWHVTRVESVRYLAGSSDQGVHATGTSSRPVALDLSLAPVPAP</sequence>
<dbReference type="InterPro" id="IPR010916">
    <property type="entry name" value="TonB_box_CS"/>
</dbReference>
<name>A0ABP9H7Y2_9ACTN</name>
<accession>A0ABP9H7Y2</accession>